<dbReference type="Proteomes" id="UP000289660">
    <property type="component" value="Unassembled WGS sequence"/>
</dbReference>
<reference evidence="4" key="1">
    <citation type="submission" date="2018-12" db="EMBL/GenBank/DDBJ databases">
        <title>Genome sequence of Microcystis aeruginosa NIES-4285.</title>
        <authorList>
            <person name="Tanabe Y."/>
        </authorList>
    </citation>
    <scope>NUCLEOTIDE SEQUENCE [LARGE SCALE GENOMIC DNA]</scope>
    <source>
        <strain evidence="4">NIES-4285</strain>
    </source>
</reference>
<organism evidence="3 4">
    <name type="scientific">Microcystis aeruginosa NIES-4285</name>
    <dbReference type="NCBI Taxonomy" id="2497681"/>
    <lineage>
        <taxon>Bacteria</taxon>
        <taxon>Bacillati</taxon>
        <taxon>Cyanobacteriota</taxon>
        <taxon>Cyanophyceae</taxon>
        <taxon>Oscillatoriophycideae</taxon>
        <taxon>Chroococcales</taxon>
        <taxon>Microcystaceae</taxon>
        <taxon>Microcystis</taxon>
    </lineage>
</organism>
<protein>
    <recommendedName>
        <fullName evidence="2">Transposase DDE domain-containing protein</fullName>
    </recommendedName>
</protein>
<proteinExistence type="predicted"/>
<keyword evidence="1" id="KW-0812">Transmembrane</keyword>
<dbReference type="EMBL" id="BIFY01000018">
    <property type="protein sequence ID" value="GCE59548.1"/>
    <property type="molecule type" value="Genomic_DNA"/>
</dbReference>
<feature type="domain" description="Transposase DDE" evidence="2">
    <location>
        <begin position="2"/>
        <end position="88"/>
    </location>
</feature>
<keyword evidence="1" id="KW-1133">Transmembrane helix</keyword>
<feature type="transmembrane region" description="Helical" evidence="1">
    <location>
        <begin position="76"/>
        <end position="102"/>
    </location>
</feature>
<comment type="caution">
    <text evidence="3">The sequence shown here is derived from an EMBL/GenBank/DDBJ whole genome shotgun (WGS) entry which is preliminary data.</text>
</comment>
<dbReference type="InterPro" id="IPR025668">
    <property type="entry name" value="Tnp_DDE_dom"/>
</dbReference>
<dbReference type="AlphaFoldDB" id="A0A402DBK4"/>
<evidence type="ECO:0000256" key="1">
    <source>
        <dbReference type="SAM" id="Phobius"/>
    </source>
</evidence>
<sequence>MDKIYRTRENRAWCKERGIRISGPPLGRPAKNVSKEQKKQAADDERIRNCIEGKFGQGKRRFSLGKVMAKLPHTSFSAIAITFLVINLSNLLRQVFWAFLCLKWKNSTFSRLMIRVSYNLGVNQQLKLMFIAK</sequence>
<keyword evidence="1" id="KW-0472">Membrane</keyword>
<gene>
    <name evidence="3" type="ORF">MiAbB_01466</name>
</gene>
<accession>A0A402DBK4</accession>
<evidence type="ECO:0000313" key="3">
    <source>
        <dbReference type="EMBL" id="GCE59548.1"/>
    </source>
</evidence>
<dbReference type="Pfam" id="PF13586">
    <property type="entry name" value="DDE_Tnp_1_2"/>
    <property type="match status" value="1"/>
</dbReference>
<evidence type="ECO:0000313" key="4">
    <source>
        <dbReference type="Proteomes" id="UP000289660"/>
    </source>
</evidence>
<evidence type="ECO:0000259" key="2">
    <source>
        <dbReference type="Pfam" id="PF13586"/>
    </source>
</evidence>
<name>A0A402DBK4_MICAE</name>